<dbReference type="OrthoDB" id="441660at2759"/>
<dbReference type="SUPFAM" id="SSF57196">
    <property type="entry name" value="EGF/Laminin"/>
    <property type="match status" value="1"/>
</dbReference>
<evidence type="ECO:0000256" key="12">
    <source>
        <dbReference type="ARBA" id="ARBA00023157"/>
    </source>
</evidence>
<evidence type="ECO:0000259" key="30">
    <source>
        <dbReference type="PROSITE" id="PS50923"/>
    </source>
</evidence>
<feature type="compositionally biased region" description="Polar residues" evidence="25">
    <location>
        <begin position="864"/>
        <end position="878"/>
    </location>
</feature>
<feature type="signal peptide" evidence="26">
    <location>
        <begin position="1"/>
        <end position="20"/>
    </location>
</feature>
<dbReference type="SMART" id="SM00409">
    <property type="entry name" value="IG"/>
    <property type="match status" value="1"/>
</dbReference>
<dbReference type="FunFam" id="3.10.100.10:FF:000011">
    <property type="entry name" value="Aggrecan core protein"/>
    <property type="match status" value="1"/>
</dbReference>
<dbReference type="GO" id="GO:0030246">
    <property type="term" value="F:carbohydrate binding"/>
    <property type="evidence" value="ECO:0007669"/>
    <property type="project" value="UniProtKB-KW"/>
</dbReference>
<keyword evidence="13" id="KW-0325">Glycoprotein</keyword>
<dbReference type="PROSITE" id="PS50041">
    <property type="entry name" value="C_TYPE_LECTIN_2"/>
    <property type="match status" value="1"/>
</dbReference>
<dbReference type="SMART" id="SM00032">
    <property type="entry name" value="CCP"/>
    <property type="match status" value="1"/>
</dbReference>
<dbReference type="SMART" id="SM00179">
    <property type="entry name" value="EGF_CA"/>
    <property type="match status" value="2"/>
</dbReference>
<keyword evidence="14" id="KW-0966">Cell projection</keyword>
<dbReference type="CDD" id="cd00054">
    <property type="entry name" value="EGF_CA"/>
    <property type="match status" value="2"/>
</dbReference>
<dbReference type="InterPro" id="IPR013783">
    <property type="entry name" value="Ig-like_fold"/>
</dbReference>
<keyword evidence="10" id="KW-0106">Calcium</keyword>
<feature type="disulfide bond" evidence="22">
    <location>
        <begin position="1087"/>
        <end position="1096"/>
    </location>
</feature>
<dbReference type="SMART" id="SM00445">
    <property type="entry name" value="LINK"/>
    <property type="match status" value="2"/>
</dbReference>
<dbReference type="Gene3D" id="2.10.70.10">
    <property type="entry name" value="Complement Module, domain 1"/>
    <property type="match status" value="1"/>
</dbReference>
<dbReference type="FunFam" id="3.10.100.10:FF:000002">
    <property type="entry name" value="Hyaluronan proteoglycan link protein 1"/>
    <property type="match status" value="1"/>
</dbReference>
<evidence type="ECO:0000256" key="26">
    <source>
        <dbReference type="SAM" id="SignalP"/>
    </source>
</evidence>
<dbReference type="SUPFAM" id="SSF57535">
    <property type="entry name" value="Complement control module/SCR domain"/>
    <property type="match status" value="1"/>
</dbReference>
<dbReference type="InterPro" id="IPR018097">
    <property type="entry name" value="EGF_Ca-bd_CS"/>
</dbReference>
<dbReference type="Gene3D" id="2.60.40.10">
    <property type="entry name" value="Immunoglobulins"/>
    <property type="match status" value="1"/>
</dbReference>
<dbReference type="Gene3D" id="3.10.100.10">
    <property type="entry name" value="Mannose-Binding Protein A, subunit A"/>
    <property type="match status" value="3"/>
</dbReference>
<dbReference type="GO" id="GO:0001750">
    <property type="term" value="C:photoreceptor outer segment"/>
    <property type="evidence" value="ECO:0007669"/>
    <property type="project" value="UniProtKB-SubCell"/>
</dbReference>
<comment type="subcellular location">
    <subcellularLocation>
        <location evidence="1">Cell projection</location>
        <location evidence="1">Cilium</location>
        <location evidence="1">Photoreceptor outer segment</location>
    </subcellularLocation>
    <subcellularLocation>
        <location evidence="2">Secreted</location>
        <location evidence="2">Extracellular space</location>
        <location evidence="2">Extracellular matrix</location>
        <location evidence="2">Interphotoreceptor matrix</location>
    </subcellularLocation>
</comment>
<dbReference type="CTD" id="323465"/>
<dbReference type="SMART" id="SM00181">
    <property type="entry name" value="EGF"/>
    <property type="match status" value="2"/>
</dbReference>
<organism evidence="33">
    <name type="scientific">Nothobranchius furzeri</name>
    <name type="common">Turquoise killifish</name>
    <dbReference type="NCBI Taxonomy" id="105023"/>
    <lineage>
        <taxon>Eukaryota</taxon>
        <taxon>Metazoa</taxon>
        <taxon>Chordata</taxon>
        <taxon>Craniata</taxon>
        <taxon>Vertebrata</taxon>
        <taxon>Euteleostomi</taxon>
        <taxon>Actinopterygii</taxon>
        <taxon>Neopterygii</taxon>
        <taxon>Teleostei</taxon>
        <taxon>Neoteleostei</taxon>
        <taxon>Acanthomorphata</taxon>
        <taxon>Ovalentaria</taxon>
        <taxon>Atherinomorphae</taxon>
        <taxon>Cyprinodontiformes</taxon>
        <taxon>Nothobranchiidae</taxon>
        <taxon>Nothobranchius</taxon>
    </lineage>
</organism>
<evidence type="ECO:0000313" key="32">
    <source>
        <dbReference type="EMBL" id="KAF7216669.1"/>
    </source>
</evidence>
<dbReference type="InterPro" id="IPR018378">
    <property type="entry name" value="C-type_lectin_CS"/>
</dbReference>
<evidence type="ECO:0000256" key="9">
    <source>
        <dbReference type="ARBA" id="ARBA00022737"/>
    </source>
</evidence>
<evidence type="ECO:0000256" key="15">
    <source>
        <dbReference type="ARBA" id="ARBA00023290"/>
    </source>
</evidence>
<dbReference type="PROSITE" id="PS01241">
    <property type="entry name" value="LINK_1"/>
    <property type="match status" value="2"/>
</dbReference>
<dbReference type="InterPro" id="IPR003599">
    <property type="entry name" value="Ig_sub"/>
</dbReference>
<dbReference type="SUPFAM" id="SSF56436">
    <property type="entry name" value="C-type lectin-like"/>
    <property type="match status" value="3"/>
</dbReference>
<dbReference type="EMBL" id="HAEJ01013479">
    <property type="protein sequence ID" value="SBS53936.1"/>
    <property type="molecule type" value="Transcribed_RNA"/>
</dbReference>
<feature type="compositionally biased region" description="Polar residues" evidence="25">
    <location>
        <begin position="810"/>
        <end position="829"/>
    </location>
</feature>
<dbReference type="GO" id="GO:0072534">
    <property type="term" value="C:perineuronal net"/>
    <property type="evidence" value="ECO:0007669"/>
    <property type="project" value="TreeGrafter"/>
</dbReference>
<dbReference type="KEGG" id="nfu:107394805"/>
<dbReference type="PROSITE" id="PS50923">
    <property type="entry name" value="SUSHI"/>
    <property type="match status" value="1"/>
</dbReference>
<reference evidence="33" key="2">
    <citation type="submission" date="2016-06" db="EMBL/GenBank/DDBJ databases">
        <title>The genome of a short-lived fish provides insights into sex chromosome evolution and the genetic control of aging.</title>
        <authorList>
            <person name="Reichwald K."/>
            <person name="Felder M."/>
            <person name="Petzold A."/>
            <person name="Koch P."/>
            <person name="Groth M."/>
            <person name="Platzer M."/>
        </authorList>
    </citation>
    <scope>NUCLEOTIDE SEQUENCE</scope>
    <source>
        <tissue evidence="33">Brain</tissue>
    </source>
</reference>
<evidence type="ECO:0000256" key="23">
    <source>
        <dbReference type="PROSITE-ProRule" id="PRU00302"/>
    </source>
</evidence>
<dbReference type="Pfam" id="PF07686">
    <property type="entry name" value="V-set"/>
    <property type="match status" value="1"/>
</dbReference>
<dbReference type="InterPro" id="IPR001304">
    <property type="entry name" value="C-type_lectin-like"/>
</dbReference>
<dbReference type="GO" id="GO:0033165">
    <property type="term" value="C:interphotoreceptor matrix"/>
    <property type="evidence" value="ECO:0007669"/>
    <property type="project" value="UniProtKB-SubCell"/>
</dbReference>
<dbReference type="CDD" id="cd03588">
    <property type="entry name" value="CLECT_CSPGs"/>
    <property type="match status" value="1"/>
</dbReference>
<evidence type="ECO:0000313" key="33">
    <source>
        <dbReference type="EMBL" id="SBP45130.1"/>
    </source>
</evidence>
<dbReference type="GO" id="GO:0060218">
    <property type="term" value="P:hematopoietic stem cell differentiation"/>
    <property type="evidence" value="ECO:0007669"/>
    <property type="project" value="UniProtKB-ARBA"/>
</dbReference>
<evidence type="ECO:0000256" key="8">
    <source>
        <dbReference type="ARBA" id="ARBA00022734"/>
    </source>
</evidence>
<keyword evidence="4" id="KW-0272">Extracellular matrix</keyword>
<feature type="disulfide bond" evidence="24">
    <location>
        <begin position="214"/>
        <end position="235"/>
    </location>
</feature>
<dbReference type="PROSITE" id="PS01187">
    <property type="entry name" value="EGF_CA"/>
    <property type="match status" value="1"/>
</dbReference>
<dbReference type="InterPro" id="IPR035976">
    <property type="entry name" value="Sushi/SCR/CCP_sf"/>
</dbReference>
<feature type="domain" description="EGF-like" evidence="27">
    <location>
        <begin position="1061"/>
        <end position="1097"/>
    </location>
</feature>
<evidence type="ECO:0000256" key="16">
    <source>
        <dbReference type="ARBA" id="ARBA00023319"/>
    </source>
</evidence>
<feature type="compositionally biased region" description="Polar residues" evidence="25">
    <location>
        <begin position="952"/>
        <end position="981"/>
    </location>
</feature>
<feature type="domain" description="EGF-like" evidence="27">
    <location>
        <begin position="1099"/>
        <end position="1135"/>
    </location>
</feature>
<dbReference type="GO" id="GO:0016020">
    <property type="term" value="C:membrane"/>
    <property type="evidence" value="ECO:0007669"/>
    <property type="project" value="UniProtKB-ARBA"/>
</dbReference>
<dbReference type="FunFam" id="2.10.70.10:FF:000003">
    <property type="entry name" value="Versican core protein"/>
    <property type="match status" value="1"/>
</dbReference>
<keyword evidence="16" id="KW-0393">Immunoglobulin domain</keyword>
<dbReference type="InterPro" id="IPR013106">
    <property type="entry name" value="Ig_V-set"/>
</dbReference>
<feature type="region of interest" description="Disordered" evidence="25">
    <location>
        <begin position="468"/>
        <end position="512"/>
    </location>
</feature>
<keyword evidence="5 22" id="KW-0245">EGF-like domain</keyword>
<feature type="domain" description="C-type lectin" evidence="28">
    <location>
        <begin position="1148"/>
        <end position="1262"/>
    </location>
</feature>
<dbReference type="FunFam" id="2.10.25.10:FF:000472">
    <property type="entry name" value="Uncharacterized protein, isoform A"/>
    <property type="match status" value="1"/>
</dbReference>
<evidence type="ECO:0000256" key="14">
    <source>
        <dbReference type="ARBA" id="ARBA00023273"/>
    </source>
</evidence>
<dbReference type="InterPro" id="IPR007110">
    <property type="entry name" value="Ig-like_dom"/>
</dbReference>
<keyword evidence="9" id="KW-0677">Repeat</keyword>
<dbReference type="Pfam" id="PF00008">
    <property type="entry name" value="EGF"/>
    <property type="match status" value="1"/>
</dbReference>
<dbReference type="SUPFAM" id="SSF48726">
    <property type="entry name" value="Immunoglobulin"/>
    <property type="match status" value="1"/>
</dbReference>
<dbReference type="GO" id="GO:0007155">
    <property type="term" value="P:cell adhesion"/>
    <property type="evidence" value="ECO:0007669"/>
    <property type="project" value="InterPro"/>
</dbReference>
<feature type="disulfide bond" evidence="24">
    <location>
        <begin position="313"/>
        <end position="334"/>
    </location>
</feature>
<dbReference type="GO" id="GO:0005540">
    <property type="term" value="F:hyaluronic acid binding"/>
    <property type="evidence" value="ECO:0007669"/>
    <property type="project" value="UniProtKB-KW"/>
</dbReference>
<dbReference type="Gene3D" id="2.10.25.10">
    <property type="entry name" value="Laminin"/>
    <property type="match status" value="2"/>
</dbReference>
<dbReference type="EMBL" id="HADY01006645">
    <property type="protein sequence ID" value="SBP45130.1"/>
    <property type="molecule type" value="Transcribed_RNA"/>
</dbReference>
<dbReference type="FunFam" id="3.10.100.10:FF:000003">
    <property type="entry name" value="Versican core protein"/>
    <property type="match status" value="1"/>
</dbReference>
<evidence type="ECO:0000256" key="2">
    <source>
        <dbReference type="ARBA" id="ARBA00004593"/>
    </source>
</evidence>
<dbReference type="PROSITE" id="PS00615">
    <property type="entry name" value="C_TYPE_LECTIN_1"/>
    <property type="match status" value="1"/>
</dbReference>
<dbReference type="Pfam" id="PF12661">
    <property type="entry name" value="hEGF"/>
    <property type="match status" value="1"/>
</dbReference>
<dbReference type="GeneID" id="107394805"/>
<dbReference type="CDD" id="cd03517">
    <property type="entry name" value="Link_domain_CSPGs_modules_1_3"/>
    <property type="match status" value="1"/>
</dbReference>
<dbReference type="SMART" id="SM00034">
    <property type="entry name" value="CLECT"/>
    <property type="match status" value="1"/>
</dbReference>
<dbReference type="PROSITE" id="PS00022">
    <property type="entry name" value="EGF_1"/>
    <property type="match status" value="2"/>
</dbReference>
<feature type="region of interest" description="Disordered" evidence="25">
    <location>
        <begin position="1030"/>
        <end position="1053"/>
    </location>
</feature>
<feature type="compositionally biased region" description="Low complexity" evidence="25">
    <location>
        <begin position="922"/>
        <end position="938"/>
    </location>
</feature>
<dbReference type="PRINTS" id="PR01265">
    <property type="entry name" value="LINKMODULE"/>
</dbReference>
<gene>
    <name evidence="33" type="primary">VCANB</name>
    <name evidence="32" type="ORF">G4P62_001693</name>
</gene>
<dbReference type="InterPro" id="IPR000742">
    <property type="entry name" value="EGF"/>
</dbReference>
<dbReference type="Proteomes" id="UP000822369">
    <property type="component" value="Chromosome 8"/>
</dbReference>
<feature type="disulfide bond" evidence="23">
    <location>
        <begin position="1268"/>
        <end position="1311"/>
    </location>
</feature>
<dbReference type="CDD" id="cd00033">
    <property type="entry name" value="CCP"/>
    <property type="match status" value="1"/>
</dbReference>
<feature type="domain" description="Link" evidence="31">
    <location>
        <begin position="269"/>
        <end position="366"/>
    </location>
</feature>
<dbReference type="InterPro" id="IPR016186">
    <property type="entry name" value="C-type_lectin-like/link_sf"/>
</dbReference>
<feature type="compositionally biased region" description="Low complexity" evidence="25">
    <location>
        <begin position="724"/>
        <end position="742"/>
    </location>
</feature>
<dbReference type="CDD" id="cd03520">
    <property type="entry name" value="Link_domain_CSPGs_modules_2_4"/>
    <property type="match status" value="1"/>
</dbReference>
<dbReference type="PROSITE" id="PS00010">
    <property type="entry name" value="ASX_HYDROXYL"/>
    <property type="match status" value="1"/>
</dbReference>
<feature type="domain" description="Link" evidence="31">
    <location>
        <begin position="168"/>
        <end position="263"/>
    </location>
</feature>
<evidence type="ECO:0000256" key="5">
    <source>
        <dbReference type="ARBA" id="ARBA00022536"/>
    </source>
</evidence>
<feature type="domain" description="Sushi" evidence="30">
    <location>
        <begin position="1266"/>
        <end position="1326"/>
    </location>
</feature>
<evidence type="ECO:0000256" key="21">
    <source>
        <dbReference type="ARBA" id="ARBA00044266"/>
    </source>
</evidence>
<dbReference type="PANTHER" id="PTHR22804">
    <property type="entry name" value="AGGRECAN/VERSICAN PROTEOGLYCAN"/>
    <property type="match status" value="1"/>
</dbReference>
<name>A0A1A7ZT38_NOTFU</name>
<dbReference type="GO" id="GO:0002052">
    <property type="term" value="P:positive regulation of neuroblast proliferation"/>
    <property type="evidence" value="ECO:0007669"/>
    <property type="project" value="TreeGrafter"/>
</dbReference>
<feature type="domain" description="Ig-like" evidence="29">
    <location>
        <begin position="24"/>
        <end position="166"/>
    </location>
</feature>
<proteinExistence type="predicted"/>
<dbReference type="InterPro" id="IPR001881">
    <property type="entry name" value="EGF-like_Ca-bd_dom"/>
</dbReference>
<dbReference type="InterPro" id="IPR000436">
    <property type="entry name" value="Sushi_SCR_CCP_dom"/>
</dbReference>
<feature type="disulfide bond" evidence="22">
    <location>
        <begin position="1125"/>
        <end position="1134"/>
    </location>
</feature>
<dbReference type="PROSITE" id="PS01186">
    <property type="entry name" value="EGF_2"/>
    <property type="match status" value="1"/>
</dbReference>
<evidence type="ECO:0000256" key="22">
    <source>
        <dbReference type="PROSITE-ProRule" id="PRU00076"/>
    </source>
</evidence>
<evidence type="ECO:0000256" key="3">
    <source>
        <dbReference type="ARBA" id="ARBA00022525"/>
    </source>
</evidence>
<evidence type="ECO:0000256" key="18">
    <source>
        <dbReference type="ARBA" id="ARBA00044099"/>
    </source>
</evidence>
<dbReference type="InterPro" id="IPR013032">
    <property type="entry name" value="EGF-like_CS"/>
</dbReference>
<evidence type="ECO:0000256" key="4">
    <source>
        <dbReference type="ARBA" id="ARBA00022530"/>
    </source>
</evidence>
<dbReference type="InterPro" id="IPR000152">
    <property type="entry name" value="EGF-type_Asp/Asn_hydroxyl_site"/>
</dbReference>
<dbReference type="InterPro" id="IPR033987">
    <property type="entry name" value="CSPG_CTLD"/>
</dbReference>
<evidence type="ECO:0000256" key="13">
    <source>
        <dbReference type="ARBA" id="ARBA00023180"/>
    </source>
</evidence>
<evidence type="ECO:0000256" key="25">
    <source>
        <dbReference type="SAM" id="MobiDB-lite"/>
    </source>
</evidence>
<feature type="compositionally biased region" description="Polar residues" evidence="25">
    <location>
        <begin position="790"/>
        <end position="799"/>
    </location>
</feature>
<feature type="chain" id="PRO_5015055339" description="Versican core protein" evidence="26">
    <location>
        <begin position="21"/>
        <end position="1404"/>
    </location>
</feature>
<evidence type="ECO:0000259" key="29">
    <source>
        <dbReference type="PROSITE" id="PS50835"/>
    </source>
</evidence>
<feature type="region of interest" description="Disordered" evidence="25">
    <location>
        <begin position="683"/>
        <end position="743"/>
    </location>
</feature>
<comment type="caution">
    <text evidence="22">Lacks conserved residue(s) required for the propagation of feature annotation.</text>
</comment>
<reference evidence="33" key="1">
    <citation type="submission" date="2016-05" db="EMBL/GenBank/DDBJ databases">
        <authorList>
            <person name="Lavstsen T."/>
            <person name="Jespersen J.S."/>
        </authorList>
    </citation>
    <scope>NUCLEOTIDE SEQUENCE</scope>
    <source>
        <tissue evidence="33">Brain</tissue>
    </source>
</reference>
<evidence type="ECO:0000259" key="27">
    <source>
        <dbReference type="PROSITE" id="PS50026"/>
    </source>
</evidence>
<protein>
    <recommendedName>
        <fullName evidence="18">Versican core protein</fullName>
    </recommendedName>
    <alternativeName>
        <fullName evidence="19">Chondroitin sulfate proteoglycan core protein 2</fullName>
    </alternativeName>
    <alternativeName>
        <fullName evidence="20">Large fibroblast proteoglycan</fullName>
    </alternativeName>
    <alternativeName>
        <fullName evidence="21">PG-M</fullName>
    </alternativeName>
</protein>
<dbReference type="GO" id="GO:0001501">
    <property type="term" value="P:skeletal system development"/>
    <property type="evidence" value="ECO:0007669"/>
    <property type="project" value="TreeGrafter"/>
</dbReference>
<keyword evidence="15" id="KW-0373">Hyaluronic acid</keyword>
<dbReference type="GO" id="GO:0007417">
    <property type="term" value="P:central nervous system development"/>
    <property type="evidence" value="ECO:0007669"/>
    <property type="project" value="TreeGrafter"/>
</dbReference>
<dbReference type="EMBL" id="JAAVVJ010000008">
    <property type="protein sequence ID" value="KAF7216669.1"/>
    <property type="molecule type" value="Genomic_DNA"/>
</dbReference>
<evidence type="ECO:0000256" key="10">
    <source>
        <dbReference type="ARBA" id="ARBA00022837"/>
    </source>
</evidence>
<evidence type="ECO:0000256" key="20">
    <source>
        <dbReference type="ARBA" id="ARBA00044263"/>
    </source>
</evidence>
<dbReference type="InterPro" id="IPR000538">
    <property type="entry name" value="Link_dom"/>
</dbReference>
<feature type="disulfide bond" evidence="23">
    <location>
        <begin position="1297"/>
        <end position="1324"/>
    </location>
</feature>
<evidence type="ECO:0000256" key="24">
    <source>
        <dbReference type="PROSITE-ProRule" id="PRU00323"/>
    </source>
</evidence>
<dbReference type="InterPro" id="IPR050691">
    <property type="entry name" value="Hyaluronan_bind_Proteoglycan"/>
</dbReference>
<keyword evidence="6 23" id="KW-0768">Sushi</keyword>
<dbReference type="InterPro" id="IPR036179">
    <property type="entry name" value="Ig-like_dom_sf"/>
</dbReference>
<dbReference type="Pfam" id="PF00084">
    <property type="entry name" value="Sushi"/>
    <property type="match status" value="1"/>
</dbReference>
<sequence>MEMIGPALMHLLVFLGLSSARPQPASPHIPGRIKKVSQVSGFLGETVLLPCDFSTMLISPRSLEHISTHTPTTVPPSQRENARIQWVKVEESQDELLETGVVVAFEGNMKVASEFQDRVSVSKDLLAAGDASLMITGLRASDSGLYRCKVMYGMEDAQSTVSLRVSGVVFHYRASSSRYTLNFTEAKDACSSVDAIMASPNQLTAAYEDGYDQCDAGWLSDRTVRYPIALPRPGCAGDLLQQPGVRTYGVRNPAEKYDVYCFVDKVHGEIFYPLSISEKLTWQQAKEKCETYGAALASPGQLFAAWREGLNRCDYGWLSDGSVRYPINVPLPQCGGGTLGVRTLYKYENQTGFPDPTDKHGAYCFREILPDPTTASAHTGPYPARAELQTRTPDLGRFSQTESPHVDLNSPLVTTLATSTITFHDYDVKEDTRLVEALPKWDTLSPIWLPALFVPPTQPEYLDISQHGEKESQVATGRIESSASGDGGSEDVSSKGTLGDEVTPKTKLTPEITTRMETSSAEAALNPALHPAITTTEQDLGSVPTEAGQQAALVFKDEDTPEAMIKLDLGNPLVLSLGEDSPAKPPLQLIIVNAPKANESVDLVLGLLGLPLNVSDSLTSLTGDLTHVDSEADSSSGEVELVQPFPINLPTAISFVNGNHEVTLEPKHPEEVRGDQFETATHVQVQEEDSQETNLGVIPSEDSVPHIPSEETSEDVLTDSNGLKTVTTHPPVVSSVKSTTSSDSILVGVPPLFPGEFFSYEDMNSEGSAGHLTDDEAGASQEGSADGALQTLTSDSVLSPRTDETEVGGTESSTFIPDSTPHETTTQGQVGDFEGSASGEDEASGQEIYPPVKTRFTSTPPPIYSTTHTQQPPSAQETRVTEEAVEGQSADRMTETGSGVEQPSREEEASVLAEPSADDSISDASAAGTTSGTQDTASETSTHRPFTHLSIAASNQRTRMSTTSSDHLTEASSTSSTQRASLTTLSTMSPFYTFDHNNHSVPKWALTPDPAATPLPDENVMDYDGISRPYLPESPPKTPLEAGVREEPETSTDMTSVNVKDLLPCSISVCQNGGSCYRTGSQSICICAPGYTGPQCETDVDECHSNPCLNGATCQDGVNSFTCLCLPSYSGKLCEQDTAVCGFGWHKFQSHCYKYFTHRRTWDAAERECRLHGAHLVSILTHEEQMFVNRLGSDYQWIGLNDRVFERDFRWTDGSQMQYDHWRPNQPDSFFQSGEDCVVMIWHEGGQWNDVPCNYHLTFTCKKGTVSCNQPPVVKHADVFGAMKPRYEIGSLVRYHCKWGFIQKHTPTIHCQPNGHWETPRITCIRPATYHKSVVLRRLSDTMEPQSRQLIQHTESQHKHNPEQKLSNSNLQSVWNPAENQLRQIFQKKWKSQVHTQNQDQTGH</sequence>
<evidence type="ECO:0000256" key="1">
    <source>
        <dbReference type="ARBA" id="ARBA00004504"/>
    </source>
</evidence>
<dbReference type="SMART" id="SM00406">
    <property type="entry name" value="IGv"/>
    <property type="match status" value="1"/>
</dbReference>
<dbReference type="PROSITE" id="PS50835">
    <property type="entry name" value="IG_LIKE"/>
    <property type="match status" value="1"/>
</dbReference>
<dbReference type="PROSITE" id="PS50026">
    <property type="entry name" value="EGF_3"/>
    <property type="match status" value="2"/>
</dbReference>
<evidence type="ECO:0000256" key="17">
    <source>
        <dbReference type="ARBA" id="ARBA00043896"/>
    </source>
</evidence>
<dbReference type="RefSeq" id="XP_015829417.3">
    <property type="nucleotide sequence ID" value="XM_015973931.3"/>
</dbReference>
<dbReference type="GO" id="GO:0045202">
    <property type="term" value="C:synapse"/>
    <property type="evidence" value="ECO:0007669"/>
    <property type="project" value="TreeGrafter"/>
</dbReference>
<evidence type="ECO:0000256" key="7">
    <source>
        <dbReference type="ARBA" id="ARBA00022729"/>
    </source>
</evidence>
<keyword evidence="3" id="KW-0964">Secreted</keyword>
<reference evidence="32" key="3">
    <citation type="submission" date="2020-03" db="EMBL/GenBank/DDBJ databases">
        <title>Intra-Species Differences in Population Size shape Life History and Genome Evolution.</title>
        <authorList>
            <person name="Willemsen D."/>
            <person name="Cui R."/>
            <person name="Valenzano D.R."/>
        </authorList>
    </citation>
    <scope>NUCLEOTIDE SEQUENCE</scope>
    <source>
        <strain evidence="32">GRZ</strain>
        <tissue evidence="32">Whole</tissue>
    </source>
</reference>
<dbReference type="GO" id="GO:0005615">
    <property type="term" value="C:extracellular space"/>
    <property type="evidence" value="ECO:0007669"/>
    <property type="project" value="TreeGrafter"/>
</dbReference>
<evidence type="ECO:0000256" key="6">
    <source>
        <dbReference type="ARBA" id="ARBA00022659"/>
    </source>
</evidence>
<evidence type="ECO:0000259" key="28">
    <source>
        <dbReference type="PROSITE" id="PS50041"/>
    </source>
</evidence>
<dbReference type="GO" id="GO:1901222">
    <property type="term" value="P:regulation of non-canonical NF-kappaB signal transduction"/>
    <property type="evidence" value="ECO:0007669"/>
    <property type="project" value="UniProtKB-ARBA"/>
</dbReference>
<dbReference type="GO" id="GO:0005509">
    <property type="term" value="F:calcium ion binding"/>
    <property type="evidence" value="ECO:0007669"/>
    <property type="project" value="InterPro"/>
</dbReference>
<evidence type="ECO:0000256" key="19">
    <source>
        <dbReference type="ARBA" id="ARBA00044230"/>
    </source>
</evidence>
<keyword evidence="8" id="KW-0430">Lectin</keyword>
<feature type="region of interest" description="Disordered" evidence="25">
    <location>
        <begin position="764"/>
        <end position="981"/>
    </location>
</feature>
<comment type="function">
    <text evidence="17">May play a role in intercellular signaling and in connecting cells with the extracellular matrix. May take part in the regulation of cell motility, growth and differentiation. Binds hyaluronic acid.</text>
</comment>
<dbReference type="GO" id="GO:0010001">
    <property type="term" value="P:glial cell differentiation"/>
    <property type="evidence" value="ECO:0007669"/>
    <property type="project" value="TreeGrafter"/>
</dbReference>
<evidence type="ECO:0000259" key="31">
    <source>
        <dbReference type="PROSITE" id="PS50963"/>
    </source>
</evidence>
<evidence type="ECO:0000256" key="11">
    <source>
        <dbReference type="ARBA" id="ARBA00022974"/>
    </source>
</evidence>
<dbReference type="Pfam" id="PF00193">
    <property type="entry name" value="Xlink"/>
    <property type="match status" value="2"/>
</dbReference>
<accession>A0A1A7ZT38</accession>
<keyword evidence="7 26" id="KW-0732">Signal</keyword>
<dbReference type="InterPro" id="IPR016187">
    <property type="entry name" value="CTDL_fold"/>
</dbReference>
<dbReference type="PANTHER" id="PTHR22804:SF6">
    <property type="entry name" value="VERSICAN CORE PROTEIN"/>
    <property type="match status" value="1"/>
</dbReference>
<feature type="compositionally biased region" description="Low complexity" evidence="25">
    <location>
        <begin position="480"/>
        <end position="496"/>
    </location>
</feature>
<keyword evidence="11" id="KW-0654">Proteoglycan</keyword>
<keyword evidence="12 22" id="KW-1015">Disulfide bond</keyword>
<dbReference type="Pfam" id="PF00059">
    <property type="entry name" value="Lectin_C"/>
    <property type="match status" value="1"/>
</dbReference>
<dbReference type="PROSITE" id="PS50963">
    <property type="entry name" value="LINK_2"/>
    <property type="match status" value="2"/>
</dbReference>
<dbReference type="OMA" id="GEESHIT"/>